<protein>
    <submittedName>
        <fullName evidence="2">Uncharacterized protein</fullName>
    </submittedName>
</protein>
<dbReference type="CDD" id="cd00043">
    <property type="entry name" value="CYCLIN_SF"/>
    <property type="match status" value="1"/>
</dbReference>
<feature type="compositionally biased region" description="Acidic residues" evidence="1">
    <location>
        <begin position="43"/>
        <end position="110"/>
    </location>
</feature>
<evidence type="ECO:0000256" key="1">
    <source>
        <dbReference type="SAM" id="MobiDB-lite"/>
    </source>
</evidence>
<feature type="region of interest" description="Disordered" evidence="1">
    <location>
        <begin position="1"/>
        <end position="21"/>
    </location>
</feature>
<feature type="compositionally biased region" description="Acidic residues" evidence="1">
    <location>
        <begin position="165"/>
        <end position="186"/>
    </location>
</feature>
<evidence type="ECO:0000313" key="2">
    <source>
        <dbReference type="EMBL" id="OAE20927.1"/>
    </source>
</evidence>
<accession>A0A176VK45</accession>
<evidence type="ECO:0000313" key="3">
    <source>
        <dbReference type="Proteomes" id="UP000077202"/>
    </source>
</evidence>
<reference evidence="2" key="1">
    <citation type="submission" date="2016-03" db="EMBL/GenBank/DDBJ databases">
        <title>Mechanisms controlling the formation of the plant cell surface in tip-growing cells are functionally conserved among land plants.</title>
        <authorList>
            <person name="Honkanen S."/>
            <person name="Jones V.A."/>
            <person name="Morieri G."/>
            <person name="Champion C."/>
            <person name="Hetherington A.J."/>
            <person name="Kelly S."/>
            <person name="Saint-Marcoux D."/>
            <person name="Proust H."/>
            <person name="Prescott H."/>
            <person name="Dolan L."/>
        </authorList>
    </citation>
    <scope>NUCLEOTIDE SEQUENCE [LARGE SCALE GENOMIC DNA]</scope>
    <source>
        <tissue evidence="2">Whole gametophyte</tissue>
    </source>
</reference>
<dbReference type="AlphaFoldDB" id="A0A176VK45"/>
<name>A0A176VK45_MARPO</name>
<proteinExistence type="predicted"/>
<keyword evidence="3" id="KW-1185">Reference proteome</keyword>
<dbReference type="Proteomes" id="UP000077202">
    <property type="component" value="Unassembled WGS sequence"/>
</dbReference>
<comment type="caution">
    <text evidence="2">The sequence shown here is derived from an EMBL/GenBank/DDBJ whole genome shotgun (WGS) entry which is preliminary data.</text>
</comment>
<feature type="compositionally biased region" description="Acidic residues" evidence="1">
    <location>
        <begin position="119"/>
        <end position="128"/>
    </location>
</feature>
<gene>
    <name evidence="2" type="ORF">AXG93_3256s1740</name>
</gene>
<organism evidence="2 3">
    <name type="scientific">Marchantia polymorpha subsp. ruderalis</name>
    <dbReference type="NCBI Taxonomy" id="1480154"/>
    <lineage>
        <taxon>Eukaryota</taxon>
        <taxon>Viridiplantae</taxon>
        <taxon>Streptophyta</taxon>
        <taxon>Embryophyta</taxon>
        <taxon>Marchantiophyta</taxon>
        <taxon>Marchantiopsida</taxon>
        <taxon>Marchantiidae</taxon>
        <taxon>Marchantiales</taxon>
        <taxon>Marchantiaceae</taxon>
        <taxon>Marchantia</taxon>
    </lineage>
</organism>
<feature type="region of interest" description="Disordered" evidence="1">
    <location>
        <begin position="35"/>
        <end position="195"/>
    </location>
</feature>
<sequence>MAMALACEREQQEGQLEGEGECGVEIQRGECVEVAEDGNLGLEDLEEEEEEEDEEVDEGVVVEEDDDEEEEVEEEEEEDEDEDEEEEVEEEEEEAEYEVEGEEEDDEEEVFSSGRGESEEGEDKEEEVSSGVRVLFKLKDSPPSVIVQYDEDGEQVEFERHDTSDQTESDSEDEEEVEEEDDDVEAGQEYTSPAYSEDSAFAELLENVTARTGVKAIGGERSPGGESSEGLIVVNDHDSYVSIAIAFPKVEEYRVNANRSTMVKLMAQRSVMRWGLDEFGHCPLLGVVAREICHCSHNAVRGLDANMQEPFPLIHVQSALKMELPPCGLYLAVLLLDFYWQHDRSEGRRMDSVQLHVLAYTSLYIASNRFTTPRLARTPDEFCQWAGVAEGSVKGCMIIRQLEAFERLLRPESVSSVTCQCLWRKLNRFDDRGSKFPTLHMSNFIRDLEQTEYGITNFDPVTGAVKAAHAVWNAHVLMAKLNDPSNFEDPEGAMARVLLLASMSAGRKRGAHDLSPENMNDMNKRAKMLSLPKLRIAVS</sequence>
<dbReference type="EMBL" id="LVLJ01003561">
    <property type="protein sequence ID" value="OAE20927.1"/>
    <property type="molecule type" value="Genomic_DNA"/>
</dbReference>